<dbReference type="GO" id="GO:0005524">
    <property type="term" value="F:ATP binding"/>
    <property type="evidence" value="ECO:0007669"/>
    <property type="project" value="UniProtKB-UniRule"/>
</dbReference>
<evidence type="ECO:0000256" key="6">
    <source>
        <dbReference type="NCBIfam" id="TIGR00152"/>
    </source>
</evidence>
<gene>
    <name evidence="5 7" type="primary">coaE</name>
    <name evidence="7" type="ORF">OQ287_05745</name>
</gene>
<dbReference type="NCBIfam" id="TIGR00152">
    <property type="entry name" value="dephospho-CoA kinase"/>
    <property type="match status" value="1"/>
</dbReference>
<dbReference type="CDD" id="cd02022">
    <property type="entry name" value="DPCK"/>
    <property type="match status" value="1"/>
</dbReference>
<evidence type="ECO:0000256" key="5">
    <source>
        <dbReference type="HAMAP-Rule" id="MF_00376"/>
    </source>
</evidence>
<dbReference type="Proteomes" id="UP001165678">
    <property type="component" value="Unassembled WGS sequence"/>
</dbReference>
<dbReference type="EMBL" id="JAPIVE010000001">
    <property type="protein sequence ID" value="MCX2523736.1"/>
    <property type="molecule type" value="Genomic_DNA"/>
</dbReference>
<dbReference type="GO" id="GO:0004140">
    <property type="term" value="F:dephospho-CoA kinase activity"/>
    <property type="evidence" value="ECO:0007669"/>
    <property type="project" value="UniProtKB-UniRule"/>
</dbReference>
<organism evidence="7 8">
    <name type="scientific">Larsenimonas rhizosphaerae</name>
    <dbReference type="NCBI Taxonomy" id="2944682"/>
    <lineage>
        <taxon>Bacteria</taxon>
        <taxon>Pseudomonadati</taxon>
        <taxon>Pseudomonadota</taxon>
        <taxon>Gammaproteobacteria</taxon>
        <taxon>Oceanospirillales</taxon>
        <taxon>Halomonadaceae</taxon>
        <taxon>Larsenimonas</taxon>
    </lineage>
</organism>
<protein>
    <recommendedName>
        <fullName evidence="5 6">Dephospho-CoA kinase</fullName>
        <ecNumber evidence="5 6">2.7.1.24</ecNumber>
    </recommendedName>
    <alternativeName>
        <fullName evidence="5">Dephosphocoenzyme A kinase</fullName>
    </alternativeName>
</protein>
<sequence length="202" mass="22156">MTLTIGVTGGIGAGKTTVARCFGAHDIAWMDADQAARDIVRPGEAALEEICTAFGHQMLDASGELNRRALRALVFDDAEARRQLEAITHPRIREHLVTFLETPKSSAYQLLVSPLLLETSQKALADRILVIDVPSEVQVSRTTARDQTDEAQVKAIMAAQLSRQERLALADDVIDNQRDIHHLRRQVAALHKQYLTLAGASS</sequence>
<dbReference type="Gene3D" id="3.40.50.300">
    <property type="entry name" value="P-loop containing nucleotide triphosphate hydrolases"/>
    <property type="match status" value="1"/>
</dbReference>
<dbReference type="GO" id="GO:0015937">
    <property type="term" value="P:coenzyme A biosynthetic process"/>
    <property type="evidence" value="ECO:0007669"/>
    <property type="project" value="UniProtKB-UniRule"/>
</dbReference>
<evidence type="ECO:0000256" key="4">
    <source>
        <dbReference type="ARBA" id="ARBA00022993"/>
    </source>
</evidence>
<dbReference type="EC" id="2.7.1.24" evidence="5 6"/>
<comment type="function">
    <text evidence="5">Catalyzes the phosphorylation of the 3'-hydroxyl group of dephosphocoenzyme A to form coenzyme A.</text>
</comment>
<comment type="similarity">
    <text evidence="1 5">Belongs to the CoaE family.</text>
</comment>
<proteinExistence type="inferred from homology"/>
<keyword evidence="5" id="KW-0963">Cytoplasm</keyword>
<dbReference type="SUPFAM" id="SSF52540">
    <property type="entry name" value="P-loop containing nucleoside triphosphate hydrolases"/>
    <property type="match status" value="1"/>
</dbReference>
<dbReference type="RefSeq" id="WP_265895810.1">
    <property type="nucleotide sequence ID" value="NZ_JAPIVE010000001.1"/>
</dbReference>
<dbReference type="InterPro" id="IPR001977">
    <property type="entry name" value="Depp_CoAkinase"/>
</dbReference>
<evidence type="ECO:0000313" key="7">
    <source>
        <dbReference type="EMBL" id="MCX2523736.1"/>
    </source>
</evidence>
<comment type="pathway">
    <text evidence="5">Cofactor biosynthesis; coenzyme A biosynthesis; CoA from (R)-pantothenate: step 5/5.</text>
</comment>
<dbReference type="PANTHER" id="PTHR10695:SF46">
    <property type="entry name" value="BIFUNCTIONAL COENZYME A SYNTHASE-RELATED"/>
    <property type="match status" value="1"/>
</dbReference>
<keyword evidence="2 5" id="KW-0547">Nucleotide-binding</keyword>
<evidence type="ECO:0000256" key="2">
    <source>
        <dbReference type="ARBA" id="ARBA00022741"/>
    </source>
</evidence>
<dbReference type="AlphaFoldDB" id="A0AA41ZKL4"/>
<keyword evidence="5 7" id="KW-0808">Transferase</keyword>
<dbReference type="InterPro" id="IPR027417">
    <property type="entry name" value="P-loop_NTPase"/>
</dbReference>
<keyword evidence="8" id="KW-1185">Reference proteome</keyword>
<dbReference type="GO" id="GO:0005737">
    <property type="term" value="C:cytoplasm"/>
    <property type="evidence" value="ECO:0007669"/>
    <property type="project" value="UniProtKB-SubCell"/>
</dbReference>
<evidence type="ECO:0000256" key="1">
    <source>
        <dbReference type="ARBA" id="ARBA00009018"/>
    </source>
</evidence>
<evidence type="ECO:0000313" key="8">
    <source>
        <dbReference type="Proteomes" id="UP001165678"/>
    </source>
</evidence>
<dbReference type="Pfam" id="PF01121">
    <property type="entry name" value="CoaE"/>
    <property type="match status" value="1"/>
</dbReference>
<feature type="binding site" evidence="5">
    <location>
        <begin position="12"/>
        <end position="17"/>
    </location>
    <ligand>
        <name>ATP</name>
        <dbReference type="ChEBI" id="CHEBI:30616"/>
    </ligand>
</feature>
<keyword evidence="5 7" id="KW-0418">Kinase</keyword>
<evidence type="ECO:0000256" key="3">
    <source>
        <dbReference type="ARBA" id="ARBA00022840"/>
    </source>
</evidence>
<comment type="caution">
    <text evidence="7">The sequence shown here is derived from an EMBL/GenBank/DDBJ whole genome shotgun (WGS) entry which is preliminary data.</text>
</comment>
<dbReference type="PROSITE" id="PS51219">
    <property type="entry name" value="DPCK"/>
    <property type="match status" value="1"/>
</dbReference>
<keyword evidence="3 5" id="KW-0067">ATP-binding</keyword>
<keyword evidence="4 5" id="KW-0173">Coenzyme A biosynthesis</keyword>
<comment type="subcellular location">
    <subcellularLocation>
        <location evidence="5">Cytoplasm</location>
    </subcellularLocation>
</comment>
<reference evidence="7" key="1">
    <citation type="submission" date="2022-11" db="EMBL/GenBank/DDBJ databases">
        <title>Larsenimonas rhizosphaerae sp. nov., isolated from a tidal mudflat.</title>
        <authorList>
            <person name="Lee S.D."/>
            <person name="Kim I.S."/>
        </authorList>
    </citation>
    <scope>NUCLEOTIDE SEQUENCE</scope>
    <source>
        <strain evidence="7">GH2-1</strain>
    </source>
</reference>
<name>A0AA41ZKL4_9GAMM</name>
<accession>A0AA41ZKL4</accession>
<comment type="catalytic activity">
    <reaction evidence="5">
        <text>3'-dephospho-CoA + ATP = ADP + CoA + H(+)</text>
        <dbReference type="Rhea" id="RHEA:18245"/>
        <dbReference type="ChEBI" id="CHEBI:15378"/>
        <dbReference type="ChEBI" id="CHEBI:30616"/>
        <dbReference type="ChEBI" id="CHEBI:57287"/>
        <dbReference type="ChEBI" id="CHEBI:57328"/>
        <dbReference type="ChEBI" id="CHEBI:456216"/>
        <dbReference type="EC" id="2.7.1.24"/>
    </reaction>
</comment>
<dbReference type="HAMAP" id="MF_00376">
    <property type="entry name" value="Dephospho_CoA_kinase"/>
    <property type="match status" value="1"/>
</dbReference>
<dbReference type="PANTHER" id="PTHR10695">
    <property type="entry name" value="DEPHOSPHO-COA KINASE-RELATED"/>
    <property type="match status" value="1"/>
</dbReference>